<dbReference type="OrthoDB" id="128599at2"/>
<comment type="caution">
    <text evidence="1">The sequence shown here is derived from an EMBL/GenBank/DDBJ whole genome shotgun (WGS) entry which is preliminary data.</text>
</comment>
<dbReference type="GO" id="GO:0003677">
    <property type="term" value="F:DNA binding"/>
    <property type="evidence" value="ECO:0007669"/>
    <property type="project" value="InterPro"/>
</dbReference>
<name>A0A841JZ11_9BACT</name>
<dbReference type="AlphaFoldDB" id="A0A841JZ11"/>
<dbReference type="InterPro" id="IPR001387">
    <property type="entry name" value="Cro/C1-type_HTH"/>
</dbReference>
<keyword evidence="2" id="KW-1185">Reference proteome</keyword>
<proteinExistence type="predicted"/>
<protein>
    <submittedName>
        <fullName evidence="1">Transcriptional regulator with XRE-family HTH domain</fullName>
    </submittedName>
</protein>
<reference evidence="1 2" key="1">
    <citation type="submission" date="2020-08" db="EMBL/GenBank/DDBJ databases">
        <title>Genomic Encyclopedia of Type Strains, Phase IV (KMG-IV): sequencing the most valuable type-strain genomes for metagenomic binning, comparative biology and taxonomic classification.</title>
        <authorList>
            <person name="Goeker M."/>
        </authorList>
    </citation>
    <scope>NUCLEOTIDE SEQUENCE [LARGE SCALE GENOMIC DNA]</scope>
    <source>
        <strain evidence="1 2">DSM 103733</strain>
    </source>
</reference>
<dbReference type="EMBL" id="JACHEK010000002">
    <property type="protein sequence ID" value="MBB6143214.1"/>
    <property type="molecule type" value="Genomic_DNA"/>
</dbReference>
<dbReference type="Pfam" id="PF13560">
    <property type="entry name" value="HTH_31"/>
    <property type="match status" value="1"/>
</dbReference>
<evidence type="ECO:0000313" key="2">
    <source>
        <dbReference type="Proteomes" id="UP000538666"/>
    </source>
</evidence>
<dbReference type="Proteomes" id="UP000538666">
    <property type="component" value="Unassembled WGS sequence"/>
</dbReference>
<dbReference type="SUPFAM" id="SSF47413">
    <property type="entry name" value="lambda repressor-like DNA-binding domains"/>
    <property type="match status" value="1"/>
</dbReference>
<dbReference type="RefSeq" id="WP_156186208.1">
    <property type="nucleotide sequence ID" value="NZ_JACHEK010000002.1"/>
</dbReference>
<organism evidence="1 2">
    <name type="scientific">Silvibacterium bohemicum</name>
    <dbReference type="NCBI Taxonomy" id="1577686"/>
    <lineage>
        <taxon>Bacteria</taxon>
        <taxon>Pseudomonadati</taxon>
        <taxon>Acidobacteriota</taxon>
        <taxon>Terriglobia</taxon>
        <taxon>Terriglobales</taxon>
        <taxon>Acidobacteriaceae</taxon>
        <taxon>Silvibacterium</taxon>
    </lineage>
</organism>
<accession>A0A841JZ11</accession>
<sequence>MRLPSAIVLNSAIGGPPMVGIGSRLRAIRQKWGLTLREVAERSARLSEKYGNPNLRISPSWLARVEQDGHDFSSSKLIVLSNIYHLSSEELLDLCSQGTKSAPNLDASDGPNASLLLTSGPLEEQARTWLPDQILAERTCDKTRLLPSLEFMPNHYRRGIIGNDDLALFPLMKPGTIVLINIHKRKIAHRREWTGEYDRPIYFLETSERFVCAWCSLDRSKTILSLDPHYSSPVMSENWKYRTEVSVVGQVAAVFQRFEGLSANA</sequence>
<gene>
    <name evidence="1" type="ORF">HNQ77_001158</name>
</gene>
<evidence type="ECO:0000313" key="1">
    <source>
        <dbReference type="EMBL" id="MBB6143214.1"/>
    </source>
</evidence>
<dbReference type="Gene3D" id="1.10.260.40">
    <property type="entry name" value="lambda repressor-like DNA-binding domains"/>
    <property type="match status" value="1"/>
</dbReference>
<dbReference type="CDD" id="cd00093">
    <property type="entry name" value="HTH_XRE"/>
    <property type="match status" value="1"/>
</dbReference>
<dbReference type="InterPro" id="IPR010982">
    <property type="entry name" value="Lambda_DNA-bd_dom_sf"/>
</dbReference>